<evidence type="ECO:0000313" key="1">
    <source>
        <dbReference type="EMBL" id="NVK81328.1"/>
    </source>
</evidence>
<comment type="caution">
    <text evidence="1">The sequence shown here is derived from an EMBL/GenBank/DDBJ whole genome shotgun (WGS) entry which is preliminary data.</text>
</comment>
<proteinExistence type="predicted"/>
<dbReference type="InterPro" id="IPR011990">
    <property type="entry name" value="TPR-like_helical_dom_sf"/>
</dbReference>
<reference evidence="1 2" key="1">
    <citation type="submission" date="2020-04" db="EMBL/GenBank/DDBJ databases">
        <title>Draft Genome Sequence of Streptomyces morookaense DSM 40503, an 8-azaguanine-producing strain.</title>
        <authorList>
            <person name="Qi J."/>
            <person name="Gao J.-M."/>
        </authorList>
    </citation>
    <scope>NUCLEOTIDE SEQUENCE [LARGE SCALE GENOMIC DNA]</scope>
    <source>
        <strain evidence="1 2">DSM 40503</strain>
    </source>
</reference>
<protein>
    <submittedName>
        <fullName evidence="1">Tetratricopeptide repeat protein</fullName>
    </submittedName>
</protein>
<keyword evidence="2" id="KW-1185">Reference proteome</keyword>
<dbReference type="EMBL" id="JABBXF010000077">
    <property type="protein sequence ID" value="NVK81328.1"/>
    <property type="molecule type" value="Genomic_DNA"/>
</dbReference>
<gene>
    <name evidence="1" type="ORF">HG542_27260</name>
</gene>
<sequence length="486" mass="52775">MSSPHRTHGRPGQRPNRRLRALLAEARWTQGALARAVNAAAAEVGLSLGYDRTSVAHWLSGTRPRAPVPELVAEVLTRRLQRTVSPDAAGFTAASGPRAKRSPEAELVALAGTETDPARTITAQQQPYREALLRTARLDIPVPRNTGPRHGGSPAEAETRILQYAERFYAASLDAHGGRSARSSLAAYLTQDVTHWLRSARTEHARRALLVEASRLTFLLARMYEDARVHGLAQRCFVTSQRLAAESGDRLAWAIGLRGLSAQGLALGHHQAALHAAEAAAEAGQRADGGGPGAYLFSQLAAAQAACGLRRQALRSLGHAERCLESAAEQGHEHGPFTTYPPAALDFQRARVLGFLGDFSAACEALTRSLALRPATDRRGLALSHAQRAEILLRNGHVEEACISWHSFLEHYRYLRSGTADTAAFRLRRLLTPYRRIPAAAQVLARAAAERAGRYRRLPARARRLSLRSTLPLPVAQLPARPTSLN</sequence>
<name>A0A7Y7B956_STRMO</name>
<dbReference type="AlphaFoldDB" id="A0A7Y7B956"/>
<accession>A0A7Y7B956</accession>
<dbReference type="Proteomes" id="UP000587462">
    <property type="component" value="Unassembled WGS sequence"/>
</dbReference>
<dbReference type="SUPFAM" id="SSF48452">
    <property type="entry name" value="TPR-like"/>
    <property type="match status" value="1"/>
</dbReference>
<evidence type="ECO:0000313" key="2">
    <source>
        <dbReference type="Proteomes" id="UP000587462"/>
    </source>
</evidence>
<organism evidence="1 2">
    <name type="scientific">Streptomyces morookaense</name>
    <name type="common">Streptoverticillium morookaense</name>
    <dbReference type="NCBI Taxonomy" id="1970"/>
    <lineage>
        <taxon>Bacteria</taxon>
        <taxon>Bacillati</taxon>
        <taxon>Actinomycetota</taxon>
        <taxon>Actinomycetes</taxon>
        <taxon>Kitasatosporales</taxon>
        <taxon>Streptomycetaceae</taxon>
        <taxon>Streptomyces</taxon>
    </lineage>
</organism>
<dbReference type="RefSeq" id="WP_171085967.1">
    <property type="nucleotide sequence ID" value="NZ_BNBU01000006.1"/>
</dbReference>
<dbReference type="Gene3D" id="1.25.40.10">
    <property type="entry name" value="Tetratricopeptide repeat domain"/>
    <property type="match status" value="1"/>
</dbReference>